<accession>A0ACC1ICY1</accession>
<comment type="caution">
    <text evidence="1">The sequence shown here is derived from an EMBL/GenBank/DDBJ whole genome shotgun (WGS) entry which is preliminary data.</text>
</comment>
<organism evidence="1 2">
    <name type="scientific">Kickxella alabastrina</name>
    <dbReference type="NCBI Taxonomy" id="61397"/>
    <lineage>
        <taxon>Eukaryota</taxon>
        <taxon>Fungi</taxon>
        <taxon>Fungi incertae sedis</taxon>
        <taxon>Zoopagomycota</taxon>
        <taxon>Kickxellomycotina</taxon>
        <taxon>Kickxellomycetes</taxon>
        <taxon>Kickxellales</taxon>
        <taxon>Kickxellaceae</taxon>
        <taxon>Kickxella</taxon>
    </lineage>
</organism>
<protein>
    <submittedName>
        <fullName evidence="1">DNA replication protein psf1</fullName>
    </submittedName>
</protein>
<name>A0ACC1ICY1_9FUNG</name>
<proteinExistence type="predicted"/>
<keyword evidence="2" id="KW-1185">Reference proteome</keyword>
<dbReference type="Proteomes" id="UP001150581">
    <property type="component" value="Unassembled WGS sequence"/>
</dbReference>
<evidence type="ECO:0000313" key="1">
    <source>
        <dbReference type="EMBL" id="KAJ1890550.1"/>
    </source>
</evidence>
<evidence type="ECO:0000313" key="2">
    <source>
        <dbReference type="Proteomes" id="UP001150581"/>
    </source>
</evidence>
<gene>
    <name evidence="1" type="primary">PSF1</name>
    <name evidence="1" type="ORF">LPJ66_007410</name>
</gene>
<sequence length="265" mass="29629">MLGDEAFRLVKEAKDITTEHIPTYNEEQVRLVTQETRYLWTRIEEMIASLNTSNNNSQQGTSTAYNQTSSAAASGGSNLATSQTYMRSNLQTQDMDGNLMNGSGMGGRVTDGNEFVENTNAQAALYLLTLNRNKRCLLAYHRRRVEFVRSLLWALHLAPSLAPSALSLRLAPEELNYAREYARLNSAYRDAVEGQLCHNESLDWTANGELPPRDLLIEVRVVKDCGEIVTENGVVNLQAGSQHYLHRSDIEHLITIGYLEHISAV</sequence>
<dbReference type="EMBL" id="JANBPG010001321">
    <property type="protein sequence ID" value="KAJ1890550.1"/>
    <property type="molecule type" value="Genomic_DNA"/>
</dbReference>
<reference evidence="1" key="1">
    <citation type="submission" date="2022-07" db="EMBL/GenBank/DDBJ databases">
        <title>Phylogenomic reconstructions and comparative analyses of Kickxellomycotina fungi.</title>
        <authorList>
            <person name="Reynolds N.K."/>
            <person name="Stajich J.E."/>
            <person name="Barry K."/>
            <person name="Grigoriev I.V."/>
            <person name="Crous P."/>
            <person name="Smith M.E."/>
        </authorList>
    </citation>
    <scope>NUCLEOTIDE SEQUENCE</scope>
    <source>
        <strain evidence="1">Benny 63K</strain>
    </source>
</reference>